<dbReference type="EMBL" id="CCEJ010000001">
    <property type="protein sequence ID" value="CDR32982.1"/>
    <property type="molecule type" value="Genomic_DNA"/>
</dbReference>
<evidence type="ECO:0000313" key="3">
    <source>
        <dbReference type="Proteomes" id="UP000031552"/>
    </source>
</evidence>
<dbReference type="eggNOG" id="COG2604">
    <property type="taxonomic scope" value="Bacteria"/>
</dbReference>
<organism evidence="2 3">
    <name type="scientific">Candidatus Criblamydia sequanensis CRIB-18</name>
    <dbReference type="NCBI Taxonomy" id="1437425"/>
    <lineage>
        <taxon>Bacteria</taxon>
        <taxon>Pseudomonadati</taxon>
        <taxon>Chlamydiota</taxon>
        <taxon>Chlamydiia</taxon>
        <taxon>Parachlamydiales</taxon>
        <taxon>Candidatus Criblamydiaceae</taxon>
        <taxon>Candidatus Criblamydia</taxon>
    </lineage>
</organism>
<gene>
    <name evidence="2" type="ORF">CSEC_0142</name>
</gene>
<reference evidence="2" key="1">
    <citation type="submission" date="2013-12" db="EMBL/GenBank/DDBJ databases">
        <authorList>
            <person name="Linke B."/>
        </authorList>
    </citation>
    <scope>NUCLEOTIDE SEQUENCE [LARGE SCALE GENOMIC DNA]</scope>
    <source>
        <strain evidence="2">CRIB-18</strain>
    </source>
</reference>
<dbReference type="RefSeq" id="WP_154017590.1">
    <property type="nucleotide sequence ID" value="NZ_CCEJ010000001.1"/>
</dbReference>
<dbReference type="STRING" id="1437425.CSEC_0142"/>
<reference evidence="2" key="2">
    <citation type="submission" date="2014-09" db="EMBL/GenBank/DDBJ databases">
        <title>Criblamydia sequanensis harbors a mega-plasmid encoding arsenite resistance.</title>
        <authorList>
            <person name="Bertelli C."/>
            <person name="Goesmann A."/>
            <person name="Greub G."/>
        </authorList>
    </citation>
    <scope>NUCLEOTIDE SEQUENCE [LARGE SCALE GENOMIC DNA]</scope>
    <source>
        <strain evidence="2">CRIB-18</strain>
    </source>
</reference>
<dbReference type="PANTHER" id="PTHR41786">
    <property type="entry name" value="MOTILITY ACCESSORY FACTOR MAF"/>
    <property type="match status" value="1"/>
</dbReference>
<accession>A0A090CXS8</accession>
<keyword evidence="3" id="KW-1185">Reference proteome</keyword>
<dbReference type="PANTHER" id="PTHR41786:SF1">
    <property type="entry name" value="6-HYDROXYMETHYLPTERIN DIPHOSPHOKINASE MPTE-LIKE DOMAIN-CONTAINING PROTEIN"/>
    <property type="match status" value="1"/>
</dbReference>
<evidence type="ECO:0000313" key="2">
    <source>
        <dbReference type="EMBL" id="CDR32982.1"/>
    </source>
</evidence>
<sequence length="643" mass="73787">MDQEEAMDALYNNIETWLRSSILPKEAFFLPNIDTSAYSFVKTKEGELNLVKKEEKGLLYYHSETSAKKEALEWFKGLDLRITEILYVYGIGLGYYYEPVINWLRGDPKRVLIFLEDDLAVIKKFFETKQAHKIITDPQVRLIYFDDIKDREGALEALYWDVVLTQMTVSALKIYEKNRFDIYQDLQHKIIYDAAIKNALVEEYLKYGFSFFRNYYINLLTISESFQGTKLFGKFEGVPGIICGAGPSLEKNVQVLKGLLNKAIVFGGGSALNALTSKGILPHFGIGIDPNPTQAFRLSSNKAYEVPLFYRNRMHYEAFKLIHGPRLYIHGSGGYDIADWFDEKFSLQGDWIDEGHNVVNFGLELAYRMGLNPIILVGVDLAFTDMQAYAKGIVDDTSIRKKEILDTDDFDTSAFLKKDIYGEPIYTLWKWVAESNWIGEFKEAHKDTRIINCTEGGLGMPGVKNMTLKEVEEIYLKTNYDLKNRVQGEIASAEMKWLTPELVIEKATEMQESLTRCIGYFKVLIEDTQALEKKLSEEKVPVFLQSGKAALAETELAEEPAYEFILDLFNNIYSRMLSKDLHQIKEKIENNEIQSLKEKCEINLKRLKFLSDVAKVNALLLEEIVKGRANELNDHFINKLTAE</sequence>
<dbReference type="Proteomes" id="UP000031552">
    <property type="component" value="Unassembled WGS sequence"/>
</dbReference>
<dbReference type="InterPro" id="IPR002826">
    <property type="entry name" value="MptE-like"/>
</dbReference>
<comment type="caution">
    <text evidence="2">The sequence shown here is derived from an EMBL/GenBank/DDBJ whole genome shotgun (WGS) entry which is preliminary data.</text>
</comment>
<dbReference type="Pfam" id="PF01973">
    <property type="entry name" value="MptE-like"/>
    <property type="match status" value="1"/>
</dbReference>
<protein>
    <recommendedName>
        <fullName evidence="1">6-hydroxymethylpterin diphosphokinase MptE-like domain-containing protein</fullName>
    </recommendedName>
</protein>
<dbReference type="OrthoDB" id="5291305at2"/>
<proteinExistence type="predicted"/>
<name>A0A090CXS8_9BACT</name>
<evidence type="ECO:0000259" key="1">
    <source>
        <dbReference type="Pfam" id="PF01973"/>
    </source>
</evidence>
<feature type="domain" description="6-hydroxymethylpterin diphosphokinase MptE-like" evidence="1">
    <location>
        <begin position="214"/>
        <end position="385"/>
    </location>
</feature>
<dbReference type="AlphaFoldDB" id="A0A090CXS8"/>